<evidence type="ECO:0000256" key="6">
    <source>
        <dbReference type="ARBA" id="ARBA00022989"/>
    </source>
</evidence>
<keyword evidence="7 8" id="KW-0472">Membrane</keyword>
<dbReference type="PANTHER" id="PTHR34295">
    <property type="entry name" value="BIOTIN TRANSPORTER BIOY"/>
    <property type="match status" value="1"/>
</dbReference>
<dbReference type="AlphaFoldDB" id="A0A6L6GAR6"/>
<dbReference type="Gene3D" id="1.10.1760.20">
    <property type="match status" value="1"/>
</dbReference>
<evidence type="ECO:0000256" key="2">
    <source>
        <dbReference type="ARBA" id="ARBA00010692"/>
    </source>
</evidence>
<organism evidence="9 10">
    <name type="scientific">Streptococcus uberis</name>
    <dbReference type="NCBI Taxonomy" id="1349"/>
    <lineage>
        <taxon>Bacteria</taxon>
        <taxon>Bacillati</taxon>
        <taxon>Bacillota</taxon>
        <taxon>Bacilli</taxon>
        <taxon>Lactobacillales</taxon>
        <taxon>Streptococcaceae</taxon>
        <taxon>Streptococcus</taxon>
    </lineage>
</organism>
<dbReference type="GO" id="GO:0015225">
    <property type="term" value="F:biotin transmembrane transporter activity"/>
    <property type="evidence" value="ECO:0007669"/>
    <property type="project" value="UniProtKB-UniRule"/>
</dbReference>
<dbReference type="GO" id="GO:0005886">
    <property type="term" value="C:plasma membrane"/>
    <property type="evidence" value="ECO:0007669"/>
    <property type="project" value="UniProtKB-SubCell"/>
</dbReference>
<keyword evidence="3 8" id="KW-0813">Transport</keyword>
<dbReference type="PANTHER" id="PTHR34295:SF4">
    <property type="entry name" value="BIOTIN TRANSPORTER BIOY-RELATED"/>
    <property type="match status" value="1"/>
</dbReference>
<dbReference type="EMBL" id="WLXI01000064">
    <property type="protein sequence ID" value="MTD02554.1"/>
    <property type="molecule type" value="Genomic_DNA"/>
</dbReference>
<accession>A0A6L6GAR6</accession>
<gene>
    <name evidence="9" type="ORF">GKS16_09775</name>
</gene>
<dbReference type="Pfam" id="PF02632">
    <property type="entry name" value="BioY"/>
    <property type="match status" value="1"/>
</dbReference>
<comment type="subcellular location">
    <subcellularLocation>
        <location evidence="1 8">Cell membrane</location>
        <topology evidence="1 8">Multi-pass membrane protein</topology>
    </subcellularLocation>
</comment>
<proteinExistence type="inferred from homology"/>
<comment type="similarity">
    <text evidence="2 8">Belongs to the BioY family.</text>
</comment>
<name>A0A6L6GAR6_STRUB</name>
<evidence type="ECO:0000256" key="5">
    <source>
        <dbReference type="ARBA" id="ARBA00022692"/>
    </source>
</evidence>
<dbReference type="InterPro" id="IPR003784">
    <property type="entry name" value="BioY"/>
</dbReference>
<dbReference type="Proteomes" id="UP000483839">
    <property type="component" value="Unassembled WGS sequence"/>
</dbReference>
<keyword evidence="4 8" id="KW-1003">Cell membrane</keyword>
<protein>
    <recommendedName>
        <fullName evidence="8">Biotin transporter</fullName>
    </recommendedName>
</protein>
<evidence type="ECO:0000256" key="1">
    <source>
        <dbReference type="ARBA" id="ARBA00004651"/>
    </source>
</evidence>
<dbReference type="RefSeq" id="WP_154617765.1">
    <property type="nucleotide sequence ID" value="NZ_JADFBC010000004.1"/>
</dbReference>
<evidence type="ECO:0000313" key="10">
    <source>
        <dbReference type="Proteomes" id="UP000483839"/>
    </source>
</evidence>
<keyword evidence="5" id="KW-0812">Transmembrane</keyword>
<dbReference type="PIRSF" id="PIRSF016661">
    <property type="entry name" value="BioY"/>
    <property type="match status" value="1"/>
</dbReference>
<sequence length="181" mass="19382">MFSTKDLAYMAMMTTLIIVLGFIPAIPLGFIPVPIVLQNMGIMLAALALGGKKGGLSVLMFLLLGLFIPVFSGKATTLAVFMGPTAGYVFAWLLVPLIFALLTKVVASQNKMMVFLLIWLAGVLVVDLIGAIWLSVYTGMGLLPALTSNLVFIPGDTIKALLATVIVLKFKDAYIYKPIKA</sequence>
<evidence type="ECO:0000256" key="7">
    <source>
        <dbReference type="ARBA" id="ARBA00023136"/>
    </source>
</evidence>
<keyword evidence="6" id="KW-1133">Transmembrane helix</keyword>
<evidence type="ECO:0000313" key="9">
    <source>
        <dbReference type="EMBL" id="MTD02554.1"/>
    </source>
</evidence>
<evidence type="ECO:0000256" key="3">
    <source>
        <dbReference type="ARBA" id="ARBA00022448"/>
    </source>
</evidence>
<evidence type="ECO:0000256" key="4">
    <source>
        <dbReference type="ARBA" id="ARBA00022475"/>
    </source>
</evidence>
<comment type="caution">
    <text evidence="9">The sequence shown here is derived from an EMBL/GenBank/DDBJ whole genome shotgun (WGS) entry which is preliminary data.</text>
</comment>
<reference evidence="9 10" key="1">
    <citation type="submission" date="2019-11" db="EMBL/GenBank/DDBJ databases">
        <title>Streptococcus uberis isolated from clinical mastitis cases on a southeastern Queensland dairy.</title>
        <authorList>
            <person name="Workentine M.L."/>
            <person name="Price R."/>
            <person name="Olchowy T."/>
        </authorList>
    </citation>
    <scope>NUCLEOTIDE SEQUENCE [LARGE SCALE GENOMIC DNA]</scope>
    <source>
        <strain evidence="9 10">OLC4459-A17</strain>
    </source>
</reference>
<evidence type="ECO:0000256" key="8">
    <source>
        <dbReference type="PIRNR" id="PIRNR016661"/>
    </source>
</evidence>